<evidence type="ECO:0000313" key="4">
    <source>
        <dbReference type="Proteomes" id="UP000032431"/>
    </source>
</evidence>
<proteinExistence type="inferred from homology"/>
<name>A0A078KRV4_9FIRM</name>
<dbReference type="OrthoDB" id="9803238at2"/>
<dbReference type="NCBIfam" id="TIGR00236">
    <property type="entry name" value="wecB"/>
    <property type="match status" value="1"/>
</dbReference>
<dbReference type="PANTHER" id="PTHR43174">
    <property type="entry name" value="UDP-N-ACETYLGLUCOSAMINE 2-EPIMERASE"/>
    <property type="match status" value="1"/>
</dbReference>
<dbReference type="Proteomes" id="UP000032431">
    <property type="component" value="Chromosome I"/>
</dbReference>
<gene>
    <name evidence="3" type="ORF">CCDG5_0710</name>
</gene>
<dbReference type="PATRIC" id="fig|29343.3.peg.744"/>
<evidence type="ECO:0000313" key="3">
    <source>
        <dbReference type="EMBL" id="CDZ23839.1"/>
    </source>
</evidence>
<dbReference type="PANTHER" id="PTHR43174:SF1">
    <property type="entry name" value="UDP-N-ACETYLGLUCOSAMINE 2-EPIMERASE"/>
    <property type="match status" value="1"/>
</dbReference>
<dbReference type="EC" id="5.1.-.-" evidence="3"/>
<sequence length="363" mass="40727">MKIMTVVGARPQFIKAAAVSRVLRKENTEILVHTGQHYDENMSNIFFEELDIPKPDFNLGVGSASHGKQTGEMLIKIEELLLSEKPDAMLVYGDTNSTLAGALAASKLHVPVAHVEAGLRSYNKLMPEEQNRVLTDHISSMLFCPTVAAVNNLKNEGIEDNVYNVGDVMCDALYFYKAAAEKRHYNFSELKYIYDKPESSLENGYYLATIHRAENTDGPEKVKNILSALENLDFPVIFPVHPRTRTIINTIIEQSKYKNIHFVEPVGYLYMIFLEYNAKKIITDSGGLQKEAYLLKVPCVTVREQTEWVETLMGSWNVLAHAETEDIINKAANTKPDPLMWKDYYGGGNAAEKICGTLASILK</sequence>
<dbReference type="InterPro" id="IPR029767">
    <property type="entry name" value="WecB-like"/>
</dbReference>
<dbReference type="InterPro" id="IPR003331">
    <property type="entry name" value="UDP_GlcNAc_Epimerase_2_dom"/>
</dbReference>
<keyword evidence="4" id="KW-1185">Reference proteome</keyword>
<organism evidence="3 4">
    <name type="scientific">[Clostridium] cellulosi</name>
    <dbReference type="NCBI Taxonomy" id="29343"/>
    <lineage>
        <taxon>Bacteria</taxon>
        <taxon>Bacillati</taxon>
        <taxon>Bacillota</taxon>
        <taxon>Clostridia</taxon>
        <taxon>Eubacteriales</taxon>
        <taxon>Oscillospiraceae</taxon>
        <taxon>Oscillospiraceae incertae sedis</taxon>
    </lineage>
</organism>
<protein>
    <submittedName>
        <fullName evidence="3">UDP-N-acetylglucosamine 2-epimerase homolog</fullName>
        <ecNumber evidence="3">5.1.-.-</ecNumber>
    </submittedName>
</protein>
<dbReference type="HOGENOM" id="CLU_041674_0_1_9"/>
<evidence type="ECO:0000256" key="1">
    <source>
        <dbReference type="RuleBase" id="RU003513"/>
    </source>
</evidence>
<reference evidence="4" key="1">
    <citation type="submission" date="2014-07" db="EMBL/GenBank/DDBJ databases">
        <authorList>
            <person name="Wibberg D."/>
        </authorList>
    </citation>
    <scope>NUCLEOTIDE SEQUENCE [LARGE SCALE GENOMIC DNA]</scope>
    <source>
        <strain evidence="4">DG5</strain>
    </source>
</reference>
<comment type="similarity">
    <text evidence="1">Belongs to the UDP-N-acetylglucosamine 2-epimerase family.</text>
</comment>
<dbReference type="CDD" id="cd03786">
    <property type="entry name" value="GTB_UDP-GlcNAc_2-Epimerase"/>
    <property type="match status" value="1"/>
</dbReference>
<feature type="domain" description="UDP-N-acetylglucosamine 2-epimerase" evidence="2">
    <location>
        <begin position="27"/>
        <end position="358"/>
    </location>
</feature>
<dbReference type="STRING" id="29343.CCDG5_0710"/>
<dbReference type="Gene3D" id="3.40.50.2000">
    <property type="entry name" value="Glycogen Phosphorylase B"/>
    <property type="match status" value="2"/>
</dbReference>
<evidence type="ECO:0000259" key="2">
    <source>
        <dbReference type="Pfam" id="PF02350"/>
    </source>
</evidence>
<dbReference type="SUPFAM" id="SSF53756">
    <property type="entry name" value="UDP-Glycosyltransferase/glycogen phosphorylase"/>
    <property type="match status" value="1"/>
</dbReference>
<dbReference type="KEGG" id="ccel:CCDG5_0710"/>
<dbReference type="Pfam" id="PF02350">
    <property type="entry name" value="Epimerase_2"/>
    <property type="match status" value="1"/>
</dbReference>
<dbReference type="EMBL" id="LM995447">
    <property type="protein sequence ID" value="CDZ23839.1"/>
    <property type="molecule type" value="Genomic_DNA"/>
</dbReference>
<dbReference type="AlphaFoldDB" id="A0A078KRV4"/>
<keyword evidence="1 3" id="KW-0413">Isomerase</keyword>
<dbReference type="GO" id="GO:0016853">
    <property type="term" value="F:isomerase activity"/>
    <property type="evidence" value="ECO:0007669"/>
    <property type="project" value="UniProtKB-KW"/>
</dbReference>
<accession>A0A078KRV4</accession>